<comment type="similarity">
    <text evidence="1">Belongs to the DedA family.</text>
</comment>
<protein>
    <submittedName>
        <fullName evidence="5">Phosphatase PAP2 family protein</fullName>
    </submittedName>
</protein>
<name>A0AAJ3Z0X8_9BACI</name>
<feature type="domain" description="VTT" evidence="4">
    <location>
        <begin position="29"/>
        <end position="155"/>
    </location>
</feature>
<dbReference type="PANTHER" id="PTHR42709:SF9">
    <property type="entry name" value="ALKALINE PHOSPHATASE LIKE PROTEIN"/>
    <property type="match status" value="1"/>
</dbReference>
<keyword evidence="2" id="KW-1133">Transmembrane helix</keyword>
<dbReference type="PANTHER" id="PTHR42709">
    <property type="entry name" value="ALKALINE PHOSPHATASE LIKE PROTEIN"/>
    <property type="match status" value="1"/>
</dbReference>
<dbReference type="Pfam" id="PF09335">
    <property type="entry name" value="VTT_dom"/>
    <property type="match status" value="1"/>
</dbReference>
<dbReference type="InterPro" id="IPR000326">
    <property type="entry name" value="PAP2/HPO"/>
</dbReference>
<accession>A0AAJ3Z0X8</accession>
<feature type="transmembrane region" description="Helical" evidence="2">
    <location>
        <begin position="137"/>
        <end position="158"/>
    </location>
</feature>
<dbReference type="InterPro" id="IPR032816">
    <property type="entry name" value="VTT_dom"/>
</dbReference>
<dbReference type="AlphaFoldDB" id="A0AAJ3Z0X8"/>
<dbReference type="Pfam" id="PF01569">
    <property type="entry name" value="PAP2"/>
    <property type="match status" value="1"/>
</dbReference>
<evidence type="ECO:0000313" key="5">
    <source>
        <dbReference type="EMBL" id="QAT66653.1"/>
    </source>
</evidence>
<evidence type="ECO:0000259" key="4">
    <source>
        <dbReference type="Pfam" id="PF09335"/>
    </source>
</evidence>
<gene>
    <name evidence="5" type="ORF">EQZ20_18410</name>
</gene>
<evidence type="ECO:0000256" key="2">
    <source>
        <dbReference type="SAM" id="Phobius"/>
    </source>
</evidence>
<feature type="transmembrane region" description="Helical" evidence="2">
    <location>
        <begin position="47"/>
        <end position="69"/>
    </location>
</feature>
<evidence type="ECO:0000259" key="3">
    <source>
        <dbReference type="Pfam" id="PF01569"/>
    </source>
</evidence>
<keyword evidence="2" id="KW-0812">Transmembrane</keyword>
<feature type="transmembrane region" description="Helical" evidence="2">
    <location>
        <begin position="266"/>
        <end position="295"/>
    </location>
</feature>
<proteinExistence type="inferred from homology"/>
<dbReference type="SUPFAM" id="SSF48317">
    <property type="entry name" value="Acid phosphatase/Vanadium-dependent haloperoxidase"/>
    <property type="match status" value="1"/>
</dbReference>
<reference evidence="5 6" key="1">
    <citation type="submission" date="2019-01" db="EMBL/GenBank/DDBJ databases">
        <title>Genome sequence of Bacillus glycinifermentans SRCM103574.</title>
        <authorList>
            <person name="Kong H.-J."/>
            <person name="Jeong S.-Y."/>
            <person name="Jeong D.-Y."/>
        </authorList>
    </citation>
    <scope>NUCLEOTIDE SEQUENCE [LARGE SCALE GENOMIC DNA]</scope>
    <source>
        <strain evidence="5 6">SRCM103574</strain>
    </source>
</reference>
<feature type="transmembrane region" description="Helical" evidence="2">
    <location>
        <begin position="170"/>
        <end position="189"/>
    </location>
</feature>
<feature type="transmembrane region" description="Helical" evidence="2">
    <location>
        <begin position="302"/>
        <end position="321"/>
    </location>
</feature>
<dbReference type="Gene3D" id="1.20.144.10">
    <property type="entry name" value="Phosphatidic acid phosphatase type 2/haloperoxidase"/>
    <property type="match status" value="1"/>
</dbReference>
<dbReference type="InterPro" id="IPR036938">
    <property type="entry name" value="PAP2/HPO_sf"/>
</dbReference>
<feature type="domain" description="Phosphatidic acid phosphatase type 2/haloperoxidase" evidence="3">
    <location>
        <begin position="338"/>
        <end position="415"/>
    </location>
</feature>
<evidence type="ECO:0000313" key="6">
    <source>
        <dbReference type="Proteomes" id="UP000288675"/>
    </source>
</evidence>
<feature type="transmembrane region" description="Helical" evidence="2">
    <location>
        <begin position="374"/>
        <end position="393"/>
    </location>
</feature>
<feature type="transmembrane region" description="Helical" evidence="2">
    <location>
        <begin position="341"/>
        <end position="362"/>
    </location>
</feature>
<feature type="transmembrane region" description="Helical" evidence="2">
    <location>
        <begin position="219"/>
        <end position="238"/>
    </location>
</feature>
<dbReference type="Proteomes" id="UP000288675">
    <property type="component" value="Chromosome"/>
</dbReference>
<dbReference type="GeneID" id="82854650"/>
<organism evidence="5 6">
    <name type="scientific">Bacillus glycinifermentans</name>
    <dbReference type="NCBI Taxonomy" id="1664069"/>
    <lineage>
        <taxon>Bacteria</taxon>
        <taxon>Bacillati</taxon>
        <taxon>Bacillota</taxon>
        <taxon>Bacilli</taxon>
        <taxon>Bacillales</taxon>
        <taxon>Bacillaceae</taxon>
        <taxon>Bacillus</taxon>
    </lineage>
</organism>
<dbReference type="CDD" id="cd03392">
    <property type="entry name" value="PAP2_like_2"/>
    <property type="match status" value="1"/>
</dbReference>
<sequence>MQFLTGLIGKYGYAVLFFSLMAELLGLPLPGDFLLGYAGVLVYEDKLNWILSILLSGAGGCLGMTLSYWTGYKLGTPFLHKYGRRIHFGPEQLEKTSRWFETYGNKLLLFAYFIPGVRHITGYFSGITQIPFRTYMLFSYCGAFLWTGTFIFLGNILGPKWDQFHASIKKYLLIGGVIAVLILIALYFLRAYKAQMKKWIIKGIGKGAHRFHSLLRLRLLIACIAILFLGFVLFMANLTEGYLNNELQQFDHVVMTLVPLLFNERWAYWMACFGFLASVYVLIPLIVLTLLWIVWKGKDRRIEVFFLFFTAVGGEIYEEGIRRIFQHLHPVHPPLSKHVLYPFPSEQTLTAFVLFGFSAYLLVRHSKKAQLHTLAFLCFAIILVLIGLSRIYLRQQLPSDVIAGYAFGGVWLSLNVLVMELFRFSRRFGRLKRVR</sequence>
<dbReference type="EMBL" id="CP035232">
    <property type="protein sequence ID" value="QAT66653.1"/>
    <property type="molecule type" value="Genomic_DNA"/>
</dbReference>
<feature type="transmembrane region" description="Helical" evidence="2">
    <location>
        <begin position="405"/>
        <end position="425"/>
    </location>
</feature>
<keyword evidence="2" id="KW-0472">Membrane</keyword>
<feature type="transmembrane region" description="Helical" evidence="2">
    <location>
        <begin position="12"/>
        <end position="35"/>
    </location>
</feature>
<dbReference type="InterPro" id="IPR051311">
    <property type="entry name" value="DedA_domain"/>
</dbReference>
<dbReference type="RefSeq" id="WP_052948555.1">
    <property type="nucleotide sequence ID" value="NZ_CP035232.1"/>
</dbReference>
<dbReference type="GO" id="GO:0005886">
    <property type="term" value="C:plasma membrane"/>
    <property type="evidence" value="ECO:0007669"/>
    <property type="project" value="TreeGrafter"/>
</dbReference>
<dbReference type="KEGG" id="bgy:BGLY_3660"/>
<evidence type="ECO:0000256" key="1">
    <source>
        <dbReference type="ARBA" id="ARBA00010792"/>
    </source>
</evidence>